<feature type="compositionally biased region" description="Basic and acidic residues" evidence="2">
    <location>
        <begin position="470"/>
        <end position="481"/>
    </location>
</feature>
<comment type="caution">
    <text evidence="4">The sequence shown here is derived from an EMBL/GenBank/DDBJ whole genome shotgun (WGS) entry which is preliminary data.</text>
</comment>
<dbReference type="InterPro" id="IPR021109">
    <property type="entry name" value="Peptidase_aspartic_dom_sf"/>
</dbReference>
<dbReference type="GO" id="GO:0006508">
    <property type="term" value="P:proteolysis"/>
    <property type="evidence" value="ECO:0007669"/>
    <property type="project" value="InterPro"/>
</dbReference>
<feature type="compositionally biased region" description="Polar residues" evidence="2">
    <location>
        <begin position="1079"/>
        <end position="1089"/>
    </location>
</feature>
<dbReference type="Gramene" id="GBG64777">
    <property type="protein sequence ID" value="GBG64777"/>
    <property type="gene ID" value="CBR_g46733"/>
</dbReference>
<evidence type="ECO:0000313" key="4">
    <source>
        <dbReference type="EMBL" id="GBG64777.1"/>
    </source>
</evidence>
<feature type="compositionally biased region" description="Basic and acidic residues" evidence="2">
    <location>
        <begin position="1090"/>
        <end position="1102"/>
    </location>
</feature>
<feature type="region of interest" description="Disordered" evidence="2">
    <location>
        <begin position="190"/>
        <end position="269"/>
    </location>
</feature>
<keyword evidence="5" id="KW-1185">Reference proteome</keyword>
<dbReference type="EMBL" id="BFEA01000054">
    <property type="protein sequence ID" value="GBG64777.1"/>
    <property type="molecule type" value="Genomic_DNA"/>
</dbReference>
<dbReference type="InterPro" id="IPR001995">
    <property type="entry name" value="Peptidase_A2_cat"/>
</dbReference>
<feature type="region of interest" description="Disordered" evidence="2">
    <location>
        <begin position="427"/>
        <end position="529"/>
    </location>
</feature>
<feature type="compositionally biased region" description="Basic and acidic residues" evidence="2">
    <location>
        <begin position="496"/>
        <end position="517"/>
    </location>
</feature>
<feature type="compositionally biased region" description="Basic and acidic residues" evidence="2">
    <location>
        <begin position="1240"/>
        <end position="1255"/>
    </location>
</feature>
<organism evidence="4 5">
    <name type="scientific">Chara braunii</name>
    <name type="common">Braun's stonewort</name>
    <dbReference type="NCBI Taxonomy" id="69332"/>
    <lineage>
        <taxon>Eukaryota</taxon>
        <taxon>Viridiplantae</taxon>
        <taxon>Streptophyta</taxon>
        <taxon>Charophyceae</taxon>
        <taxon>Charales</taxon>
        <taxon>Characeae</taxon>
        <taxon>Chara</taxon>
    </lineage>
</organism>
<feature type="compositionally biased region" description="Basic and acidic residues" evidence="2">
    <location>
        <begin position="371"/>
        <end position="383"/>
    </location>
</feature>
<feature type="region of interest" description="Disordered" evidence="2">
    <location>
        <begin position="362"/>
        <end position="383"/>
    </location>
</feature>
<feature type="domain" description="Peptidase A2" evidence="3">
    <location>
        <begin position="624"/>
        <end position="702"/>
    </location>
</feature>
<reference evidence="4 5" key="1">
    <citation type="journal article" date="2018" name="Cell">
        <title>The Chara Genome: Secondary Complexity and Implications for Plant Terrestrialization.</title>
        <authorList>
            <person name="Nishiyama T."/>
            <person name="Sakayama H."/>
            <person name="Vries J.D."/>
            <person name="Buschmann H."/>
            <person name="Saint-Marcoux D."/>
            <person name="Ullrich K.K."/>
            <person name="Haas F.B."/>
            <person name="Vanderstraeten L."/>
            <person name="Becker D."/>
            <person name="Lang D."/>
            <person name="Vosolsobe S."/>
            <person name="Rombauts S."/>
            <person name="Wilhelmsson P.K.I."/>
            <person name="Janitza P."/>
            <person name="Kern R."/>
            <person name="Heyl A."/>
            <person name="Rumpler F."/>
            <person name="Villalobos L.I.A.C."/>
            <person name="Clay J.M."/>
            <person name="Skokan R."/>
            <person name="Toyoda A."/>
            <person name="Suzuki Y."/>
            <person name="Kagoshima H."/>
            <person name="Schijlen E."/>
            <person name="Tajeshwar N."/>
            <person name="Catarino B."/>
            <person name="Hetherington A.J."/>
            <person name="Saltykova A."/>
            <person name="Bonnot C."/>
            <person name="Breuninger H."/>
            <person name="Symeonidi A."/>
            <person name="Radhakrishnan G.V."/>
            <person name="Van Nieuwerburgh F."/>
            <person name="Deforce D."/>
            <person name="Chang C."/>
            <person name="Karol K.G."/>
            <person name="Hedrich R."/>
            <person name="Ulvskov P."/>
            <person name="Glockner G."/>
            <person name="Delwiche C.F."/>
            <person name="Petrasek J."/>
            <person name="Van de Peer Y."/>
            <person name="Friml J."/>
            <person name="Beilby M."/>
            <person name="Dolan L."/>
            <person name="Kohara Y."/>
            <person name="Sugano S."/>
            <person name="Fujiyama A."/>
            <person name="Delaux P.-M."/>
            <person name="Quint M."/>
            <person name="TheiBen G."/>
            <person name="Hagemann M."/>
            <person name="Harholt J."/>
            <person name="Dunand C."/>
            <person name="Zachgo S."/>
            <person name="Langdale J."/>
            <person name="Maumus F."/>
            <person name="Straeten D.V.D."/>
            <person name="Gould S.B."/>
            <person name="Rensing S.A."/>
        </authorList>
    </citation>
    <scope>NUCLEOTIDE SEQUENCE [LARGE SCALE GENOMIC DNA]</scope>
    <source>
        <strain evidence="4 5">S276</strain>
    </source>
</reference>
<dbReference type="GO" id="GO:0004190">
    <property type="term" value="F:aspartic-type endopeptidase activity"/>
    <property type="evidence" value="ECO:0007669"/>
    <property type="project" value="InterPro"/>
</dbReference>
<feature type="region of interest" description="Disordered" evidence="2">
    <location>
        <begin position="828"/>
        <end position="848"/>
    </location>
</feature>
<feature type="compositionally biased region" description="Polar residues" evidence="2">
    <location>
        <begin position="445"/>
        <end position="457"/>
    </location>
</feature>
<gene>
    <name evidence="4" type="ORF">CBR_g46733</name>
</gene>
<keyword evidence="1" id="KW-0378">Hydrolase</keyword>
<feature type="compositionally biased region" description="Acidic residues" evidence="2">
    <location>
        <begin position="199"/>
        <end position="211"/>
    </location>
</feature>
<dbReference type="Gene3D" id="2.40.70.10">
    <property type="entry name" value="Acid Proteases"/>
    <property type="match status" value="1"/>
</dbReference>
<evidence type="ECO:0000259" key="3">
    <source>
        <dbReference type="PROSITE" id="PS50175"/>
    </source>
</evidence>
<dbReference type="PROSITE" id="PS50175">
    <property type="entry name" value="ASP_PROT_RETROV"/>
    <property type="match status" value="1"/>
</dbReference>
<evidence type="ECO:0000256" key="1">
    <source>
        <dbReference type="ARBA" id="ARBA00022801"/>
    </source>
</evidence>
<evidence type="ECO:0000256" key="2">
    <source>
        <dbReference type="SAM" id="MobiDB-lite"/>
    </source>
</evidence>
<sequence>MPDVEKFRQVPKYVWWEMQPEVMRVASEANGNWANFKVEMQRRYQLGDGLLTVEDLERLERSDFTTIGAFATAFEKMARKVPRLAEETQCAIFLSSFTECEGVSLTRKGAVGRKLTWKTIKQSLADGELDQVYQFQMKQQRQKRKVRVAAETTGINLQQLIADGIAQYQATQQKAVGKQVMVVTHPATMTTKKGKTVEQVEEEDEEEEEEEPVKLTKSQRKARNQAMGGQGTGKEGGQGRGGGDRGGGFGNGGQGGRGGGWNGQGGGDRPRFDWRNATCHHCAQKGHTLKFCQIRKMDEDERLISSNLDRDIYDKFGEYIDPKVLGGIRKEALRRANQQPAPPAMFRLCLEEEVDKGNDEVDVGVRTAGDNSEKGGVVEREKDEENCQETVGETMRHMESLLGEMQRLNSELRTICDEVSKPMVYLLGPQTGSSGAKPARGTLGSRGQSRAPQAMQTRSKKGNPANEVEPSNKGEPREKGPVTKVDTGNENDNEDERLRKEEEEQAGERAKKRKAEEWPETVAKGETSRKQRYAVPLEEGLDIEGMVDTLLKGHNELLNLKDILASTSKLREEFKARLYRRRVASVRLGDLIPAEAHWATPGTKMDWKSVASGNVNLIIKGKSCSGMLDTGAEMNIIKEADALRLRLDIDREDMGFLYGASGRTPFIGTAANVVVEVGKVKVRSCFYVMPDLDRPLLLGRSFLCRTESVILNKHDGIMYVILSDPVCRNYEIITCHNTGPRSMRNRPNPGLFTFEEFEKERRRFMGNDEVESEPYGEMLLSLTSINDAMEIVSAYGMADPVAVRALKERVVDREGEVELVYRLPKKEGHMEESQGHAASQPFLGVDSNKAPEGGTNARMLRLRPQPLDRRGRPMHFDGANLDQFLESFAILASEQRWTEVQGIRQIRHWVISELRHEVSALIPSILSWRGLEATLRGAFPTSRRRSLYRGDRDYIPELRIWVEERQRDRRQGGDEQHDIPRVHHMERGADYGETTVEAAHEERASAVERPAEATTGGEEAILPTSEWYDDSLALSVEVVRELETGRAGQEETQRVEEIVQPDETAVAPDIGADTLGGSLPQQESVSRASSGDRGDRPLRWRDTHGVIDGLPVIEVRSTDEPTTTSVGQEQLGEVETLLSQGELPALEEVQTGEEAQRSEDSLTTLLYTIESPSLLMRQEESQLADGERETQRIEDEVLRIDPGAHMDDLHADGLVSSPLVFDETPRRDDEREGGSMGAHVETDMRSTQDELETQRGEPSTETQRVEEREQAGGDTWLAEKMRRMPPLRFPSWEAFELGGQAARPVLSEDQRIGGLRVLHDDLTLQRDYIARGLTAAR</sequence>
<feature type="region of interest" description="Disordered" evidence="2">
    <location>
        <begin position="967"/>
        <end position="987"/>
    </location>
</feature>
<evidence type="ECO:0000313" key="5">
    <source>
        <dbReference type="Proteomes" id="UP000265515"/>
    </source>
</evidence>
<accession>A0A388K409</accession>
<dbReference type="Proteomes" id="UP000265515">
    <property type="component" value="Unassembled WGS sequence"/>
</dbReference>
<protein>
    <recommendedName>
        <fullName evidence="3">Peptidase A2 domain-containing protein</fullName>
    </recommendedName>
</protein>
<dbReference type="SUPFAM" id="SSF50630">
    <property type="entry name" value="Acid proteases"/>
    <property type="match status" value="1"/>
</dbReference>
<dbReference type="PROSITE" id="PS00141">
    <property type="entry name" value="ASP_PROTEASE"/>
    <property type="match status" value="1"/>
</dbReference>
<proteinExistence type="predicted"/>
<name>A0A388K409_CHABU</name>
<feature type="compositionally biased region" description="Basic and acidic residues" evidence="2">
    <location>
        <begin position="1263"/>
        <end position="1275"/>
    </location>
</feature>
<dbReference type="CDD" id="cd00303">
    <property type="entry name" value="retropepsin_like"/>
    <property type="match status" value="1"/>
</dbReference>
<feature type="region of interest" description="Disordered" evidence="2">
    <location>
        <begin position="1064"/>
        <end position="1102"/>
    </location>
</feature>
<dbReference type="Pfam" id="PF13975">
    <property type="entry name" value="gag-asp_proteas"/>
    <property type="match status" value="1"/>
</dbReference>
<feature type="region of interest" description="Disordered" evidence="2">
    <location>
        <begin position="1207"/>
        <end position="1275"/>
    </location>
</feature>
<feature type="compositionally biased region" description="Gly residues" evidence="2">
    <location>
        <begin position="228"/>
        <end position="267"/>
    </location>
</feature>
<dbReference type="InterPro" id="IPR001969">
    <property type="entry name" value="Aspartic_peptidase_AS"/>
</dbReference>
<feature type="compositionally biased region" description="Basic and acidic residues" evidence="2">
    <location>
        <begin position="1223"/>
        <end position="1233"/>
    </location>
</feature>